<keyword evidence="2 6" id="KW-0678">Repressor</keyword>
<feature type="compositionally biased region" description="Polar residues" evidence="7">
    <location>
        <begin position="68"/>
        <end position="81"/>
    </location>
</feature>
<dbReference type="PROSITE" id="PS51754">
    <property type="entry name" value="OVATE"/>
    <property type="match status" value="1"/>
</dbReference>
<organism evidence="9 10">
    <name type="scientific">Apostasia shenzhenica</name>
    <dbReference type="NCBI Taxonomy" id="1088818"/>
    <lineage>
        <taxon>Eukaryota</taxon>
        <taxon>Viridiplantae</taxon>
        <taxon>Streptophyta</taxon>
        <taxon>Embryophyta</taxon>
        <taxon>Tracheophyta</taxon>
        <taxon>Spermatophyta</taxon>
        <taxon>Magnoliopsida</taxon>
        <taxon>Liliopsida</taxon>
        <taxon>Asparagales</taxon>
        <taxon>Orchidaceae</taxon>
        <taxon>Apostasioideae</taxon>
        <taxon>Apostasia</taxon>
    </lineage>
</organism>
<feature type="compositionally biased region" description="Low complexity" evidence="7">
    <location>
        <begin position="33"/>
        <end position="67"/>
    </location>
</feature>
<keyword evidence="4 6" id="KW-0804">Transcription</keyword>
<reference evidence="9 10" key="1">
    <citation type="journal article" date="2017" name="Nature">
        <title>The Apostasia genome and the evolution of orchids.</title>
        <authorList>
            <person name="Zhang G.Q."/>
            <person name="Liu K.W."/>
            <person name="Li Z."/>
            <person name="Lohaus R."/>
            <person name="Hsiao Y.Y."/>
            <person name="Niu S.C."/>
            <person name="Wang J.Y."/>
            <person name="Lin Y.C."/>
            <person name="Xu Q."/>
            <person name="Chen L.J."/>
            <person name="Yoshida K."/>
            <person name="Fujiwara S."/>
            <person name="Wang Z.W."/>
            <person name="Zhang Y.Q."/>
            <person name="Mitsuda N."/>
            <person name="Wang M."/>
            <person name="Liu G.H."/>
            <person name="Pecoraro L."/>
            <person name="Huang H.X."/>
            <person name="Xiao X.J."/>
            <person name="Lin M."/>
            <person name="Wu X.Y."/>
            <person name="Wu W.L."/>
            <person name="Chen Y.Y."/>
            <person name="Chang S.B."/>
            <person name="Sakamoto S."/>
            <person name="Ohme-Takagi M."/>
            <person name="Yagi M."/>
            <person name="Zeng S.J."/>
            <person name="Shen C.Y."/>
            <person name="Yeh C.M."/>
            <person name="Luo Y.B."/>
            <person name="Tsai W.C."/>
            <person name="Van de Peer Y."/>
            <person name="Liu Z.J."/>
        </authorList>
    </citation>
    <scope>NUCLEOTIDE SEQUENCE [LARGE SCALE GENOMIC DNA]</scope>
    <source>
        <strain evidence="10">cv. Shenzhen</strain>
        <tissue evidence="9">Stem</tissue>
    </source>
</reference>
<dbReference type="Pfam" id="PF04844">
    <property type="entry name" value="Ovate"/>
    <property type="match status" value="1"/>
</dbReference>
<evidence type="ECO:0000313" key="10">
    <source>
        <dbReference type="Proteomes" id="UP000236161"/>
    </source>
</evidence>
<dbReference type="InterPro" id="IPR038933">
    <property type="entry name" value="Ovate"/>
</dbReference>
<keyword evidence="10" id="KW-1185">Reference proteome</keyword>
<keyword evidence="3 6" id="KW-0805">Transcription regulation</keyword>
<sequence length="185" mass="20331">MASSPRRKFLVRQPVVVDVGCGCRRRSKLSSLFFSSSSPSSSSSLKPKVPKSPTSSSSTSAASPTTSHWGSSHAATTTSDRSPLLSPAKMPARSGRRREMKKGAVAESVAVVKESSDPYLDFRDSMMVMIVEKEIYSWDEMRELLRRFVSLNSPEHHHLILRAFAEICHAIYSPAGGDGWEASKR</sequence>
<evidence type="ECO:0000256" key="2">
    <source>
        <dbReference type="ARBA" id="ARBA00022491"/>
    </source>
</evidence>
<dbReference type="AlphaFoldDB" id="A0A2I0BC77"/>
<accession>A0A2I0BC77</accession>
<dbReference type="GO" id="GO:0045892">
    <property type="term" value="P:negative regulation of DNA-templated transcription"/>
    <property type="evidence" value="ECO:0007669"/>
    <property type="project" value="UniProtKB-UniRule"/>
</dbReference>
<comment type="function">
    <text evidence="6">Transcriptional repressor that regulates multiple aspects of plant growth and development.</text>
</comment>
<dbReference type="PANTHER" id="PTHR33057">
    <property type="entry name" value="TRANSCRIPTION REPRESSOR OFP7-RELATED"/>
    <property type="match status" value="1"/>
</dbReference>
<dbReference type="InterPro" id="IPR006458">
    <property type="entry name" value="Ovate_C"/>
</dbReference>
<evidence type="ECO:0000256" key="1">
    <source>
        <dbReference type="ARBA" id="ARBA00004123"/>
    </source>
</evidence>
<dbReference type="EMBL" id="KZ451895">
    <property type="protein sequence ID" value="PKA65382.1"/>
    <property type="molecule type" value="Genomic_DNA"/>
</dbReference>
<evidence type="ECO:0000313" key="9">
    <source>
        <dbReference type="EMBL" id="PKA65382.1"/>
    </source>
</evidence>
<dbReference type="Proteomes" id="UP000236161">
    <property type="component" value="Unassembled WGS sequence"/>
</dbReference>
<evidence type="ECO:0000256" key="5">
    <source>
        <dbReference type="ARBA" id="ARBA00023242"/>
    </source>
</evidence>
<comment type="subcellular location">
    <subcellularLocation>
        <location evidence="1 6">Nucleus</location>
    </subcellularLocation>
</comment>
<dbReference type="GO" id="GO:0005634">
    <property type="term" value="C:nucleus"/>
    <property type="evidence" value="ECO:0007669"/>
    <property type="project" value="UniProtKB-SubCell"/>
</dbReference>
<gene>
    <name evidence="9" type="ORF">AXF42_Ash005716</name>
</gene>
<name>A0A2I0BC77_9ASPA</name>
<proteinExistence type="predicted"/>
<evidence type="ECO:0000256" key="7">
    <source>
        <dbReference type="SAM" id="MobiDB-lite"/>
    </source>
</evidence>
<evidence type="ECO:0000256" key="6">
    <source>
        <dbReference type="RuleBase" id="RU367028"/>
    </source>
</evidence>
<dbReference type="NCBIfam" id="TIGR01568">
    <property type="entry name" value="A_thal_3678"/>
    <property type="match status" value="1"/>
</dbReference>
<feature type="region of interest" description="Disordered" evidence="7">
    <location>
        <begin position="33"/>
        <end position="103"/>
    </location>
</feature>
<keyword evidence="5 6" id="KW-0539">Nucleus</keyword>
<evidence type="ECO:0000259" key="8">
    <source>
        <dbReference type="PROSITE" id="PS51754"/>
    </source>
</evidence>
<dbReference type="STRING" id="1088818.A0A2I0BC77"/>
<evidence type="ECO:0000256" key="3">
    <source>
        <dbReference type="ARBA" id="ARBA00023015"/>
    </source>
</evidence>
<feature type="domain" description="OVATE" evidence="8">
    <location>
        <begin position="111"/>
        <end position="170"/>
    </location>
</feature>
<dbReference type="OrthoDB" id="1928390at2759"/>
<dbReference type="PANTHER" id="PTHR33057:SF70">
    <property type="entry name" value="TRANSCRIPTION REPRESSOR-RELATED"/>
    <property type="match status" value="1"/>
</dbReference>
<evidence type="ECO:0000256" key="4">
    <source>
        <dbReference type="ARBA" id="ARBA00023163"/>
    </source>
</evidence>
<protein>
    <recommendedName>
        <fullName evidence="6">Transcription repressor</fullName>
    </recommendedName>
    <alternativeName>
        <fullName evidence="6">Ovate family protein</fullName>
    </alternativeName>
</protein>